<dbReference type="InterPro" id="IPR055568">
    <property type="entry name" value="DUF7144"/>
</dbReference>
<keyword evidence="1" id="KW-0472">Membrane</keyword>
<keyword evidence="1" id="KW-0812">Transmembrane</keyword>
<dbReference type="RefSeq" id="WP_136425433.1">
    <property type="nucleotide sequence ID" value="NZ_SSSN01000015.1"/>
</dbReference>
<evidence type="ECO:0000313" key="4">
    <source>
        <dbReference type="Proteomes" id="UP000307380"/>
    </source>
</evidence>
<evidence type="ECO:0000256" key="1">
    <source>
        <dbReference type="SAM" id="Phobius"/>
    </source>
</evidence>
<gene>
    <name evidence="3" type="ORF">E6C70_15600</name>
</gene>
<dbReference type="Pfam" id="PF23636">
    <property type="entry name" value="DUF7144"/>
    <property type="match status" value="1"/>
</dbReference>
<reference evidence="3 4" key="1">
    <citation type="submission" date="2019-04" db="EMBL/GenBank/DDBJ databases">
        <authorList>
            <person name="Jiang L."/>
        </authorList>
    </citation>
    <scope>NUCLEOTIDE SEQUENCE [LARGE SCALE GENOMIC DNA]</scope>
    <source>
        <strain evidence="3 4">YIM 131861</strain>
    </source>
</reference>
<comment type="caution">
    <text evidence="3">The sequence shown here is derived from an EMBL/GenBank/DDBJ whole genome shotgun (WGS) entry which is preliminary data.</text>
</comment>
<feature type="transmembrane region" description="Helical" evidence="1">
    <location>
        <begin position="103"/>
        <end position="121"/>
    </location>
</feature>
<sequence length="131" mass="13337">MAGTRPGGVTFIAVLVWIQGALDILAGILLLVGQNVAGAADSFGGRGGLVTTAILYILIGVIIILVARGLLRGSRGARLVVTVVEVITLAGAVFLLIASPPQALSAIVTGAVALVVILLLWTGRAATFFRH</sequence>
<evidence type="ECO:0000259" key="2">
    <source>
        <dbReference type="Pfam" id="PF23636"/>
    </source>
</evidence>
<dbReference type="AlphaFoldDB" id="A0A4S4FH38"/>
<feature type="transmembrane region" description="Helical" evidence="1">
    <location>
        <begin position="53"/>
        <end position="71"/>
    </location>
</feature>
<protein>
    <recommendedName>
        <fullName evidence="2">DUF7144 domain-containing protein</fullName>
    </recommendedName>
</protein>
<dbReference type="Proteomes" id="UP000307380">
    <property type="component" value="Unassembled WGS sequence"/>
</dbReference>
<dbReference type="OrthoDB" id="4981655at2"/>
<organism evidence="3 4">
    <name type="scientific">Orlajensenia flava</name>
    <dbReference type="NCBI Taxonomy" id="2565934"/>
    <lineage>
        <taxon>Bacteria</taxon>
        <taxon>Bacillati</taxon>
        <taxon>Actinomycetota</taxon>
        <taxon>Actinomycetes</taxon>
        <taxon>Micrococcales</taxon>
        <taxon>Microbacteriaceae</taxon>
        <taxon>Orlajensenia</taxon>
    </lineage>
</organism>
<name>A0A4S4FH38_9MICO</name>
<keyword evidence="4" id="KW-1185">Reference proteome</keyword>
<feature type="transmembrane region" description="Helical" evidence="1">
    <location>
        <begin position="78"/>
        <end position="97"/>
    </location>
</feature>
<feature type="domain" description="DUF7144" evidence="2">
    <location>
        <begin position="9"/>
        <end position="122"/>
    </location>
</feature>
<feature type="transmembrane region" description="Helical" evidence="1">
    <location>
        <begin position="12"/>
        <end position="33"/>
    </location>
</feature>
<accession>A0A4S4FH38</accession>
<keyword evidence="1" id="KW-1133">Transmembrane helix</keyword>
<dbReference type="EMBL" id="SSSN01000015">
    <property type="protein sequence ID" value="THG29044.1"/>
    <property type="molecule type" value="Genomic_DNA"/>
</dbReference>
<evidence type="ECO:0000313" key="3">
    <source>
        <dbReference type="EMBL" id="THG29044.1"/>
    </source>
</evidence>
<proteinExistence type="predicted"/>